<dbReference type="AlphaFoldDB" id="A0AAW0CAR6"/>
<evidence type="ECO:0000313" key="2">
    <source>
        <dbReference type="EMBL" id="KAK7036893.1"/>
    </source>
</evidence>
<comment type="caution">
    <text evidence="2">The sequence shown here is derived from an EMBL/GenBank/DDBJ whole genome shotgun (WGS) entry which is preliminary data.</text>
</comment>
<evidence type="ECO:0000313" key="3">
    <source>
        <dbReference type="Proteomes" id="UP001362999"/>
    </source>
</evidence>
<feature type="region of interest" description="Disordered" evidence="1">
    <location>
        <begin position="79"/>
        <end position="98"/>
    </location>
</feature>
<name>A0AAW0CAR6_9AGAR</name>
<feature type="compositionally biased region" description="Pro residues" evidence="1">
    <location>
        <begin position="33"/>
        <end position="48"/>
    </location>
</feature>
<proteinExistence type="predicted"/>
<accession>A0AAW0CAR6</accession>
<feature type="region of interest" description="Disordered" evidence="1">
    <location>
        <begin position="111"/>
        <end position="145"/>
    </location>
</feature>
<feature type="region of interest" description="Disordered" evidence="1">
    <location>
        <begin position="30"/>
        <end position="70"/>
    </location>
</feature>
<protein>
    <submittedName>
        <fullName evidence="2">Uncharacterized protein</fullName>
    </submittedName>
</protein>
<keyword evidence="3" id="KW-1185">Reference proteome</keyword>
<evidence type="ECO:0000256" key="1">
    <source>
        <dbReference type="SAM" id="MobiDB-lite"/>
    </source>
</evidence>
<organism evidence="2 3">
    <name type="scientific">Favolaschia claudopus</name>
    <dbReference type="NCBI Taxonomy" id="2862362"/>
    <lineage>
        <taxon>Eukaryota</taxon>
        <taxon>Fungi</taxon>
        <taxon>Dikarya</taxon>
        <taxon>Basidiomycota</taxon>
        <taxon>Agaricomycotina</taxon>
        <taxon>Agaricomycetes</taxon>
        <taxon>Agaricomycetidae</taxon>
        <taxon>Agaricales</taxon>
        <taxon>Marasmiineae</taxon>
        <taxon>Mycenaceae</taxon>
        <taxon>Favolaschia</taxon>
    </lineage>
</organism>
<dbReference type="EMBL" id="JAWWNJ010000018">
    <property type="protein sequence ID" value="KAK7036893.1"/>
    <property type="molecule type" value="Genomic_DNA"/>
</dbReference>
<reference evidence="2 3" key="1">
    <citation type="journal article" date="2024" name="J Genomics">
        <title>Draft genome sequencing and assembly of Favolaschia claudopus CIRM-BRFM 2984 isolated from oak limbs.</title>
        <authorList>
            <person name="Navarro D."/>
            <person name="Drula E."/>
            <person name="Chaduli D."/>
            <person name="Cazenave R."/>
            <person name="Ahrendt S."/>
            <person name="Wang J."/>
            <person name="Lipzen A."/>
            <person name="Daum C."/>
            <person name="Barry K."/>
            <person name="Grigoriev I.V."/>
            <person name="Favel A."/>
            <person name="Rosso M.N."/>
            <person name="Martin F."/>
        </authorList>
    </citation>
    <scope>NUCLEOTIDE SEQUENCE [LARGE SCALE GENOMIC DNA]</scope>
    <source>
        <strain evidence="2 3">CIRM-BRFM 2984</strain>
    </source>
</reference>
<sequence length="809" mass="87611">MDQQNVANVLLQLLGGNTQPLLAAIAAGQAGQLPPPAPTPAPLPPPSTHPSVAQNQAPPAPTPTPSVPAIQPYQSLRAAPSSLPTQLPPLPQLSSSSSASLNSVVNQARLSHAASSLPRQPALPRRRPRGAATAPPSLPRVPDISSCMTNSGNSTMIRTLNVIYPPQEHESESDLFLMRFHWGSFFQIMDNYGLIVVQTSDTTTSLIAHIQNLVHVLRHREIEITSSISTLLQPHENQPLAPLYVVNRGVPRPSDNQIRLRRSPVQPTATLGELAANRVQFAVPGLCIVPYEGQNHLVLHFVMRQSELTASLSLSGDGQPARRHHCLSQRIYTMFPRDRVHEPWPHADGDSSCGESDDDLGLDVDDDDDEYENENIPQSPTPAQPSRVLRSIGGMGRSHAPLPSPTAPTVVPFPSALWSAAWSPPRADGHRAIYRAATRGTPGALVTYQAISVVEAADKFLTAVGECVDNGDFTPMLSTDQSALVTDSRNGRLVSSGDGVMREIMYTAFSKTLASSEQWLTPRLDGFLSLLFVRSAGFRTFSSGPRQRMIGIAGAVWSLMMIRGLALYPIDPALLQFLLNDCDFNSLPGPTGNIDTPLIRSRLATWLGLELPPLMDRDQDTHDGIPMELLYRSCIGSELPSHLDAAVLARNFRLPCRNGFTLTRYLKGCVGGSDRFLANAMASALGALTLIPRLSIRPTDDLQQPIAQAMGGESLIDIISDYLLGSGIPCPDLFEEARSQGLFPDVVDLSLVDNNNFRAQMLTWAVLASFLLKAAQATYPSAGAPSRRLFIHHWLLCQSLNGIAAHTFS</sequence>
<gene>
    <name evidence="2" type="ORF">R3P38DRAFT_3311618</name>
</gene>
<feature type="compositionally biased region" description="Acidic residues" evidence="1">
    <location>
        <begin position="355"/>
        <end position="373"/>
    </location>
</feature>
<feature type="region of interest" description="Disordered" evidence="1">
    <location>
        <begin position="342"/>
        <end position="387"/>
    </location>
</feature>
<dbReference type="Proteomes" id="UP001362999">
    <property type="component" value="Unassembled WGS sequence"/>
</dbReference>